<feature type="compositionally biased region" description="Basic and acidic residues" evidence="1">
    <location>
        <begin position="1"/>
        <end position="12"/>
    </location>
</feature>
<dbReference type="SUPFAM" id="SSF54427">
    <property type="entry name" value="NTF2-like"/>
    <property type="match status" value="1"/>
</dbReference>
<protein>
    <recommendedName>
        <fullName evidence="4">DUF4440 domain-containing protein</fullName>
    </recommendedName>
</protein>
<evidence type="ECO:0000313" key="2">
    <source>
        <dbReference type="EMBL" id="QVI21111.1"/>
    </source>
</evidence>
<organism evidence="2 3">
    <name type="scientific">Nocardia tengchongensis</name>
    <dbReference type="NCBI Taxonomy" id="2055889"/>
    <lineage>
        <taxon>Bacteria</taxon>
        <taxon>Bacillati</taxon>
        <taxon>Actinomycetota</taxon>
        <taxon>Actinomycetes</taxon>
        <taxon>Mycobacteriales</taxon>
        <taxon>Nocardiaceae</taxon>
        <taxon>Nocardia</taxon>
    </lineage>
</organism>
<evidence type="ECO:0000313" key="3">
    <source>
        <dbReference type="Proteomes" id="UP000683310"/>
    </source>
</evidence>
<dbReference type="Proteomes" id="UP000683310">
    <property type="component" value="Chromosome"/>
</dbReference>
<gene>
    <name evidence="2" type="ORF">KHQ06_34620</name>
</gene>
<feature type="region of interest" description="Disordered" evidence="1">
    <location>
        <begin position="1"/>
        <end position="22"/>
    </location>
</feature>
<dbReference type="InterPro" id="IPR032710">
    <property type="entry name" value="NTF2-like_dom_sf"/>
</dbReference>
<evidence type="ECO:0008006" key="4">
    <source>
        <dbReference type="Google" id="ProtNLM"/>
    </source>
</evidence>
<reference evidence="2 3" key="1">
    <citation type="submission" date="2021-04" db="EMBL/GenBank/DDBJ databases">
        <title>Nocardia tengchongensis.</title>
        <authorList>
            <person name="Zhuang k."/>
            <person name="Ran Y."/>
            <person name="Li W."/>
        </authorList>
    </citation>
    <scope>NUCLEOTIDE SEQUENCE [LARGE SCALE GENOMIC DNA]</scope>
    <source>
        <strain evidence="2 3">CFH S0057</strain>
    </source>
</reference>
<name>A0ABX8CME2_9NOCA</name>
<proteinExistence type="predicted"/>
<dbReference type="EMBL" id="CP074371">
    <property type="protein sequence ID" value="QVI21111.1"/>
    <property type="molecule type" value="Genomic_DNA"/>
</dbReference>
<sequence>MLGRFDPRRRQVEPVAPERTNTAGDVDLVGTVSAFHYDLAEWLGSDAPPKVFDRISAQLDEQFTSVVTTGQAVDRETLLAGLWSARNLQPGLEIEVSEVRELARGRNVLVVRFVAENRLGETRTGRTVTAVLITDGRTYRWRTVHETSTPEP</sequence>
<evidence type="ECO:0000256" key="1">
    <source>
        <dbReference type="SAM" id="MobiDB-lite"/>
    </source>
</evidence>
<keyword evidence="3" id="KW-1185">Reference proteome</keyword>
<accession>A0ABX8CME2</accession>
<dbReference type="Gene3D" id="3.10.450.50">
    <property type="match status" value="1"/>
</dbReference>